<comment type="catalytic activity">
    <reaction evidence="9">
        <text>a 5,6-dihydrouridine in mRNA + NADP(+) = a uridine in mRNA + NADPH + H(+)</text>
        <dbReference type="Rhea" id="RHEA:69855"/>
        <dbReference type="Rhea" id="RHEA-COMP:14658"/>
        <dbReference type="Rhea" id="RHEA-COMP:17789"/>
        <dbReference type="ChEBI" id="CHEBI:15378"/>
        <dbReference type="ChEBI" id="CHEBI:57783"/>
        <dbReference type="ChEBI" id="CHEBI:58349"/>
        <dbReference type="ChEBI" id="CHEBI:65315"/>
        <dbReference type="ChEBI" id="CHEBI:74443"/>
    </reaction>
    <physiologicalReaction direction="right-to-left" evidence="9">
        <dbReference type="Rhea" id="RHEA:69857"/>
    </physiologicalReaction>
</comment>
<evidence type="ECO:0000256" key="5">
    <source>
        <dbReference type="ARBA" id="ARBA00022694"/>
    </source>
</evidence>
<dbReference type="InterPro" id="IPR035587">
    <property type="entry name" value="DUS-like_FMN-bd"/>
</dbReference>
<dbReference type="Gene3D" id="3.20.20.70">
    <property type="entry name" value="Aldolase class I"/>
    <property type="match status" value="1"/>
</dbReference>
<reference evidence="12" key="2">
    <citation type="submission" date="2014-06" db="EMBL/GenBank/DDBJ databases">
        <title>The complete genome of Blastobotrys (Arxula) adeninivorans LS3 - a yeast of biotechnological interest.</title>
        <authorList>
            <person name="Kunze G."/>
            <person name="Gaillardin C."/>
            <person name="Czernicka M."/>
            <person name="Durrens P."/>
            <person name="Martin T."/>
            <person name="Boer E."/>
            <person name="Gabaldon T."/>
            <person name="Cruz J."/>
            <person name="Talla E."/>
            <person name="Marck C."/>
            <person name="Goffeau A."/>
            <person name="Barbe V."/>
            <person name="Baret P."/>
            <person name="Baronian K."/>
            <person name="Beier S."/>
            <person name="Bleykasten C."/>
            <person name="Bode R."/>
            <person name="Casaregola S."/>
            <person name="Despons L."/>
            <person name="Fairhead C."/>
            <person name="Giersberg M."/>
            <person name="Gierski P."/>
            <person name="Hahnel U."/>
            <person name="Hartmann A."/>
            <person name="Jankowska D."/>
            <person name="Jubin C."/>
            <person name="Jung P."/>
            <person name="Lafontaine I."/>
            <person name="Leh-Louis V."/>
            <person name="Lemaire M."/>
            <person name="Marcet-Houben M."/>
            <person name="Mascher M."/>
            <person name="Morel G."/>
            <person name="Richard G.-F."/>
            <person name="Riechen J."/>
            <person name="Sacerdot C."/>
            <person name="Sarkar A."/>
            <person name="Savel G."/>
            <person name="Schacherer J."/>
            <person name="Sherman D."/>
            <person name="Straub M.-L."/>
            <person name="Stein N."/>
            <person name="Thierry A."/>
            <person name="Trautwein-Schult A."/>
            <person name="Westhof E."/>
            <person name="Worch S."/>
            <person name="Dujon B."/>
            <person name="Souciet J.-L."/>
            <person name="Wincker P."/>
            <person name="Scholz U."/>
            <person name="Neuveglise N."/>
        </authorList>
    </citation>
    <scope>NUCLEOTIDE SEQUENCE</scope>
    <source>
        <strain evidence="12">LS3</strain>
    </source>
</reference>
<dbReference type="InterPro" id="IPR018517">
    <property type="entry name" value="tRNA_hU_synthase_CS"/>
</dbReference>
<gene>
    <name evidence="12" type="ORF">GNLVRS02_ARAD1C23958g</name>
</gene>
<dbReference type="PANTHER" id="PTHR45936:SF1">
    <property type="entry name" value="TRNA-DIHYDROURIDINE(20) SYNTHASE [NAD(P)+]-LIKE"/>
    <property type="match status" value="1"/>
</dbReference>
<organism evidence="12">
    <name type="scientific">Blastobotrys adeninivorans</name>
    <name type="common">Yeast</name>
    <name type="synonym">Arxula adeninivorans</name>
    <dbReference type="NCBI Taxonomy" id="409370"/>
    <lineage>
        <taxon>Eukaryota</taxon>
        <taxon>Fungi</taxon>
        <taxon>Dikarya</taxon>
        <taxon>Ascomycota</taxon>
        <taxon>Saccharomycotina</taxon>
        <taxon>Dipodascomycetes</taxon>
        <taxon>Dipodascales</taxon>
        <taxon>Trichomonascaceae</taxon>
        <taxon>Blastobotrys</taxon>
    </lineage>
</organism>
<comment type="cofactor">
    <cofactor evidence="1">
        <name>FMN</name>
        <dbReference type="ChEBI" id="CHEBI:58210"/>
    </cofactor>
</comment>
<dbReference type="GO" id="GO:0005737">
    <property type="term" value="C:cytoplasm"/>
    <property type="evidence" value="ECO:0007669"/>
    <property type="project" value="TreeGrafter"/>
</dbReference>
<keyword evidence="3" id="KW-0288">FMN</keyword>
<dbReference type="CDD" id="cd02801">
    <property type="entry name" value="DUS_like_FMN"/>
    <property type="match status" value="1"/>
</dbReference>
<name>A0A060T1D9_BLAAD</name>
<evidence type="ECO:0000256" key="6">
    <source>
        <dbReference type="ARBA" id="ARBA00023002"/>
    </source>
</evidence>
<dbReference type="AlphaFoldDB" id="A0A060T1D9"/>
<keyword evidence="4" id="KW-0507">mRNA processing</keyword>
<dbReference type="SUPFAM" id="SSF51395">
    <property type="entry name" value="FMN-linked oxidoreductases"/>
    <property type="match status" value="1"/>
</dbReference>
<dbReference type="PANTHER" id="PTHR45936">
    <property type="entry name" value="TRNA-DIHYDROURIDINE(20) SYNTHASE [NAD(P)+]-LIKE"/>
    <property type="match status" value="1"/>
</dbReference>
<protein>
    <submittedName>
        <fullName evidence="12">ARAD1C23958p</fullName>
    </submittedName>
</protein>
<dbReference type="InterPro" id="IPR052582">
    <property type="entry name" value="tRNA-DUS-like"/>
</dbReference>
<evidence type="ECO:0000256" key="8">
    <source>
        <dbReference type="ARBA" id="ARBA00048342"/>
    </source>
</evidence>
<evidence type="ECO:0000313" key="12">
    <source>
        <dbReference type="EMBL" id="CDP34940.1"/>
    </source>
</evidence>
<evidence type="ECO:0000256" key="7">
    <source>
        <dbReference type="ARBA" id="ARBA00023027"/>
    </source>
</evidence>
<evidence type="ECO:0000256" key="3">
    <source>
        <dbReference type="ARBA" id="ARBA00022643"/>
    </source>
</evidence>
<evidence type="ECO:0000256" key="2">
    <source>
        <dbReference type="ARBA" id="ARBA00022630"/>
    </source>
</evidence>
<keyword evidence="5" id="KW-0819">tRNA processing</keyword>
<dbReference type="InterPro" id="IPR013785">
    <property type="entry name" value="Aldolase_TIM"/>
</dbReference>
<dbReference type="Pfam" id="PF01207">
    <property type="entry name" value="Dus"/>
    <property type="match status" value="1"/>
</dbReference>
<evidence type="ECO:0000259" key="11">
    <source>
        <dbReference type="Pfam" id="PF01207"/>
    </source>
</evidence>
<dbReference type="PROSITE" id="PS01136">
    <property type="entry name" value="UPF0034"/>
    <property type="match status" value="1"/>
</dbReference>
<keyword evidence="7" id="KW-0520">NAD</keyword>
<evidence type="ECO:0000256" key="9">
    <source>
        <dbReference type="ARBA" id="ARBA00049447"/>
    </source>
</evidence>
<proteinExistence type="predicted"/>
<feature type="domain" description="DUS-like FMN-binding" evidence="11">
    <location>
        <begin position="32"/>
        <end position="298"/>
    </location>
</feature>
<dbReference type="EMBL" id="HG937693">
    <property type="protein sequence ID" value="CDP34940.1"/>
    <property type="molecule type" value="Genomic_DNA"/>
</dbReference>
<sequence length="368" mass="40381">MFEYAGKAVLAPMVRVGELPTRLLALKYGADLVWSPEIVDKKIISCQRVENEAIGCVDFVETESTNANKVAFRTCPSLEKGRIVFQLGTANPDLAVQAATAVAKDVAAIDVNAGCPMHFSIHSGMGAALLRTPDKLVDILKALVSQVGQKFSIPISVKIRLLDDKDPKPTCDLVSRLIATGIQHLTVHCRTIPMRPREPALRFALKSIVDLCHEAGVTCYVNGDVNQGNELDELRKIYGVDGVMLARAAEANPSVFRPDGPLPWPIVAQEYAQLAKQYDNHHVNTKYCLSRMIPGKHEVYQSVARSKSTDAIIEALSGLTAEDAKVKNKRKNRTKSVSSDSAPHDKRQIEEAEQPLEIEVKRQKVQVA</sequence>
<dbReference type="GO" id="GO:0050660">
    <property type="term" value="F:flavin adenine dinucleotide binding"/>
    <property type="evidence" value="ECO:0007669"/>
    <property type="project" value="InterPro"/>
</dbReference>
<evidence type="ECO:0000256" key="4">
    <source>
        <dbReference type="ARBA" id="ARBA00022664"/>
    </source>
</evidence>
<reference evidence="12" key="1">
    <citation type="submission" date="2014-02" db="EMBL/GenBank/DDBJ databases">
        <authorList>
            <person name="Genoscope - CEA"/>
        </authorList>
    </citation>
    <scope>NUCLEOTIDE SEQUENCE</scope>
    <source>
        <strain evidence="12">LS3</strain>
    </source>
</reference>
<comment type="catalytic activity">
    <reaction evidence="8">
        <text>a 5,6-dihydrouridine in mRNA + NAD(+) = a uridine in mRNA + NADH + H(+)</text>
        <dbReference type="Rhea" id="RHEA:69851"/>
        <dbReference type="Rhea" id="RHEA-COMP:14658"/>
        <dbReference type="Rhea" id="RHEA-COMP:17789"/>
        <dbReference type="ChEBI" id="CHEBI:15378"/>
        <dbReference type="ChEBI" id="CHEBI:57540"/>
        <dbReference type="ChEBI" id="CHEBI:57945"/>
        <dbReference type="ChEBI" id="CHEBI:65315"/>
        <dbReference type="ChEBI" id="CHEBI:74443"/>
    </reaction>
    <physiologicalReaction direction="right-to-left" evidence="8">
        <dbReference type="Rhea" id="RHEA:69853"/>
    </physiologicalReaction>
</comment>
<evidence type="ECO:0000256" key="1">
    <source>
        <dbReference type="ARBA" id="ARBA00001917"/>
    </source>
</evidence>
<dbReference type="GO" id="GO:0006397">
    <property type="term" value="P:mRNA processing"/>
    <property type="evidence" value="ECO:0007669"/>
    <property type="project" value="UniProtKB-KW"/>
</dbReference>
<dbReference type="PhylomeDB" id="A0A060T1D9"/>
<dbReference type="GO" id="GO:0017150">
    <property type="term" value="F:tRNA dihydrouridine synthase activity"/>
    <property type="evidence" value="ECO:0007669"/>
    <property type="project" value="InterPro"/>
</dbReference>
<evidence type="ECO:0000256" key="10">
    <source>
        <dbReference type="SAM" id="MobiDB-lite"/>
    </source>
</evidence>
<keyword evidence="2" id="KW-0285">Flavoprotein</keyword>
<accession>A0A060T1D9</accession>
<feature type="region of interest" description="Disordered" evidence="10">
    <location>
        <begin position="325"/>
        <end position="356"/>
    </location>
</feature>
<keyword evidence="6" id="KW-0560">Oxidoreductase</keyword>